<name>A0AA46TLG5_9ACTN</name>
<dbReference type="Gene3D" id="3.40.50.1820">
    <property type="entry name" value="alpha/beta hydrolase"/>
    <property type="match status" value="1"/>
</dbReference>
<feature type="chain" id="PRO_5041348729" evidence="5">
    <location>
        <begin position="20"/>
        <end position="326"/>
    </location>
</feature>
<dbReference type="KEGG" id="sgrg:L0C25_10415"/>
<proteinExistence type="inferred from homology"/>
<evidence type="ECO:0000256" key="4">
    <source>
        <dbReference type="ARBA" id="ARBA00023157"/>
    </source>
</evidence>
<sequence length="326" mass="34380">MKVRALLASAAMVAGGSIAAVGTSAAPASADAPCAPLQVVGAPGTGYELIYSAPTTLPGGGTANLPSGIDFTKPDVLIGQVAAKLQPERDAGRITYQQVPYPADIGITMSYRKSVRLGTKATKAYIAVKARQCPGSRFALIGFSQGARVAGNVLHSIGQGNGPIRPDRLAVGGLWADPGRTQNDQLVGPAVPGKGIDRMRKGGFGAVNSRTFSVCAPGDIYCSADDSTLLRELVRKFGKSALADTSIIRQGLRMIQRNGFDLQKWSRAFGEKNVMTLIPKAIKTGLEIDRFIREGSHGHYLVGNTISVDGQSSIDWMTDRLREAAR</sequence>
<dbReference type="InterPro" id="IPR029058">
    <property type="entry name" value="AB_hydrolase_fold"/>
</dbReference>
<accession>A0AA46TLG5</accession>
<organism evidence="6 7">
    <name type="scientific">Solicola gregarius</name>
    <dbReference type="NCBI Taxonomy" id="2908642"/>
    <lineage>
        <taxon>Bacteria</taxon>
        <taxon>Bacillati</taxon>
        <taxon>Actinomycetota</taxon>
        <taxon>Actinomycetes</taxon>
        <taxon>Propionibacteriales</taxon>
        <taxon>Nocardioidaceae</taxon>
        <taxon>Solicola</taxon>
    </lineage>
</organism>
<evidence type="ECO:0000256" key="2">
    <source>
        <dbReference type="ARBA" id="ARBA00022487"/>
    </source>
</evidence>
<reference evidence="6" key="1">
    <citation type="submission" date="2022-01" db="EMBL/GenBank/DDBJ databases">
        <title>Nocardioidaceae gen. sp. A5X3R13.</title>
        <authorList>
            <person name="Lopez Marin M.A."/>
            <person name="Uhlik O."/>
        </authorList>
    </citation>
    <scope>NUCLEOTIDE SEQUENCE</scope>
    <source>
        <strain evidence="6">A5X3R13</strain>
    </source>
</reference>
<keyword evidence="4" id="KW-1015">Disulfide bond</keyword>
<evidence type="ECO:0000313" key="7">
    <source>
        <dbReference type="Proteomes" id="UP001164390"/>
    </source>
</evidence>
<dbReference type="GO" id="GO:0052689">
    <property type="term" value="F:carboxylic ester hydrolase activity"/>
    <property type="evidence" value="ECO:0007669"/>
    <property type="project" value="UniProtKB-KW"/>
</dbReference>
<evidence type="ECO:0000313" key="6">
    <source>
        <dbReference type="EMBL" id="UYM07456.1"/>
    </source>
</evidence>
<dbReference type="Proteomes" id="UP001164390">
    <property type="component" value="Chromosome"/>
</dbReference>
<evidence type="ECO:0000256" key="3">
    <source>
        <dbReference type="ARBA" id="ARBA00022801"/>
    </source>
</evidence>
<dbReference type="SMART" id="SM01110">
    <property type="entry name" value="Cutinase"/>
    <property type="match status" value="1"/>
</dbReference>
<evidence type="ECO:0000256" key="5">
    <source>
        <dbReference type="SAM" id="SignalP"/>
    </source>
</evidence>
<keyword evidence="3" id="KW-0378">Hydrolase</keyword>
<dbReference type="PANTHER" id="PTHR33630:SF9">
    <property type="entry name" value="CUTINASE 4"/>
    <property type="match status" value="1"/>
</dbReference>
<dbReference type="RefSeq" id="WP_271636431.1">
    <property type="nucleotide sequence ID" value="NZ_CP094970.1"/>
</dbReference>
<comment type="similarity">
    <text evidence="1">Belongs to the cutinase family.</text>
</comment>
<dbReference type="PANTHER" id="PTHR33630">
    <property type="entry name" value="CUTINASE RV1984C-RELATED-RELATED"/>
    <property type="match status" value="1"/>
</dbReference>
<dbReference type="SUPFAM" id="SSF53474">
    <property type="entry name" value="alpha/beta-Hydrolases"/>
    <property type="match status" value="1"/>
</dbReference>
<keyword evidence="5" id="KW-0732">Signal</keyword>
<feature type="signal peptide" evidence="5">
    <location>
        <begin position="1"/>
        <end position="19"/>
    </location>
</feature>
<gene>
    <name evidence="6" type="ORF">L0C25_10415</name>
</gene>
<dbReference type="Pfam" id="PF01083">
    <property type="entry name" value="Cutinase"/>
    <property type="match status" value="1"/>
</dbReference>
<dbReference type="EMBL" id="CP094970">
    <property type="protein sequence ID" value="UYM07456.1"/>
    <property type="molecule type" value="Genomic_DNA"/>
</dbReference>
<dbReference type="InterPro" id="IPR000675">
    <property type="entry name" value="Cutinase/axe"/>
</dbReference>
<keyword evidence="7" id="KW-1185">Reference proteome</keyword>
<evidence type="ECO:0000256" key="1">
    <source>
        <dbReference type="ARBA" id="ARBA00007534"/>
    </source>
</evidence>
<protein>
    <submittedName>
        <fullName evidence="6">Cutinase family protein</fullName>
    </submittedName>
</protein>
<keyword evidence="2" id="KW-0719">Serine esterase</keyword>
<dbReference type="AlphaFoldDB" id="A0AA46TLG5"/>